<dbReference type="GO" id="GO:0004497">
    <property type="term" value="F:monooxygenase activity"/>
    <property type="evidence" value="ECO:0000318"/>
    <property type="project" value="GO_Central"/>
</dbReference>
<keyword evidence="6" id="KW-1133">Transmembrane helix</keyword>
<dbReference type="InterPro" id="IPR050665">
    <property type="entry name" value="Cytochrome_P450_Monooxygen"/>
</dbReference>
<dbReference type="InterPro" id="IPR001128">
    <property type="entry name" value="Cyt_P450"/>
</dbReference>
<keyword evidence="4" id="KW-0812">Transmembrane</keyword>
<keyword evidence="12" id="KW-1185">Reference proteome</keyword>
<evidence type="ECO:0000256" key="4">
    <source>
        <dbReference type="ARBA" id="ARBA00022692"/>
    </source>
</evidence>
<evidence type="ECO:0000313" key="11">
    <source>
        <dbReference type="EMBL" id="PHT76422.1"/>
    </source>
</evidence>
<dbReference type="InterPro" id="IPR036396">
    <property type="entry name" value="Cyt_P450_sf"/>
</dbReference>
<dbReference type="GO" id="GO:0016020">
    <property type="term" value="C:membrane"/>
    <property type="evidence" value="ECO:0007669"/>
    <property type="project" value="UniProtKB-SubCell"/>
</dbReference>
<comment type="similarity">
    <text evidence="2">Belongs to the cytochrome P450 family.</text>
</comment>
<dbReference type="Proteomes" id="UP000222542">
    <property type="component" value="Unassembled WGS sequence"/>
</dbReference>
<gene>
    <name evidence="11" type="ORF">T459_19944</name>
</gene>
<organism evidence="11 12">
    <name type="scientific">Capsicum annuum</name>
    <name type="common">Capsicum pepper</name>
    <dbReference type="NCBI Taxonomy" id="4072"/>
    <lineage>
        <taxon>Eukaryota</taxon>
        <taxon>Viridiplantae</taxon>
        <taxon>Streptophyta</taxon>
        <taxon>Embryophyta</taxon>
        <taxon>Tracheophyta</taxon>
        <taxon>Spermatophyta</taxon>
        <taxon>Magnoliopsida</taxon>
        <taxon>eudicotyledons</taxon>
        <taxon>Gunneridae</taxon>
        <taxon>Pentapetalae</taxon>
        <taxon>asterids</taxon>
        <taxon>lamiids</taxon>
        <taxon>Solanales</taxon>
        <taxon>Solanaceae</taxon>
        <taxon>Solanoideae</taxon>
        <taxon>Capsiceae</taxon>
        <taxon>Capsicum</taxon>
    </lineage>
</organism>
<keyword evidence="3" id="KW-0349">Heme</keyword>
<dbReference type="AlphaFoldDB" id="A0A2G2Z319"/>
<dbReference type="Gene3D" id="1.10.630.10">
    <property type="entry name" value="Cytochrome P450"/>
    <property type="match status" value="2"/>
</dbReference>
<accession>A0A2G2Z319</accession>
<evidence type="ECO:0000256" key="2">
    <source>
        <dbReference type="ARBA" id="ARBA00010617"/>
    </source>
</evidence>
<evidence type="ECO:0000256" key="5">
    <source>
        <dbReference type="ARBA" id="ARBA00022723"/>
    </source>
</evidence>
<dbReference type="EMBL" id="AYRZ02000007">
    <property type="protein sequence ID" value="PHT76422.1"/>
    <property type="molecule type" value="Genomic_DNA"/>
</dbReference>
<dbReference type="SUPFAM" id="SSF48264">
    <property type="entry name" value="Cytochrome P450"/>
    <property type="match status" value="1"/>
</dbReference>
<dbReference type="GO" id="GO:0005506">
    <property type="term" value="F:iron ion binding"/>
    <property type="evidence" value="ECO:0007669"/>
    <property type="project" value="InterPro"/>
</dbReference>
<comment type="subcellular location">
    <subcellularLocation>
        <location evidence="1">Membrane</location>
    </subcellularLocation>
</comment>
<proteinExistence type="inferred from homology"/>
<dbReference type="GO" id="GO:0020037">
    <property type="term" value="F:heme binding"/>
    <property type="evidence" value="ECO:0007669"/>
    <property type="project" value="InterPro"/>
</dbReference>
<dbReference type="Gramene" id="PHT76422">
    <property type="protein sequence ID" value="PHT76422"/>
    <property type="gene ID" value="T459_19944"/>
</dbReference>
<keyword evidence="7" id="KW-0560">Oxidoreductase</keyword>
<keyword evidence="9" id="KW-0503">Monooxygenase</keyword>
<keyword evidence="8" id="KW-0408">Iron</keyword>
<sequence>MEPKNSNAPTVDNNFMNDLLASLETLSRGVARIKENVKKLGSDVASMSERIDPSYVQVQVHMLSKKDKKWVLYDNMGNELVTPLVESSKQEDYRGLHSVEKHESFLGSSHVAYVGQFALKESSLLDHVSGVIQNPQVSVHSCNMDHDIRPIPLSLCDANLATSFAQGKNCFIWVGPKPLVFVMNPEVLRDVFNKHAIYQKPESTPLTKLLAQGVVSYEEDKLRKHKKILNPAFHMEKIKDMLSAVHLSCTEMVSQWVEAVTMKGSSCELDIWPTFKYWLVMHLDWQARTREEALQVFGDGMPEFDGLNRLKIVTMILNESLRLYPTVGGLGRRITTKTKLGELILPAGVMLALPTILVHHDK</sequence>
<dbReference type="GO" id="GO:0016705">
    <property type="term" value="F:oxidoreductase activity, acting on paired donors, with incorporation or reduction of molecular oxygen"/>
    <property type="evidence" value="ECO:0007669"/>
    <property type="project" value="InterPro"/>
</dbReference>
<protein>
    <submittedName>
        <fullName evidence="11">Uncharacterized protein</fullName>
    </submittedName>
</protein>
<evidence type="ECO:0000256" key="7">
    <source>
        <dbReference type="ARBA" id="ARBA00023002"/>
    </source>
</evidence>
<dbReference type="Pfam" id="PF00067">
    <property type="entry name" value="p450"/>
    <property type="match status" value="2"/>
</dbReference>
<evidence type="ECO:0000256" key="6">
    <source>
        <dbReference type="ARBA" id="ARBA00022989"/>
    </source>
</evidence>
<evidence type="ECO:0000256" key="3">
    <source>
        <dbReference type="ARBA" id="ARBA00022617"/>
    </source>
</evidence>
<dbReference type="PANTHER" id="PTHR24282">
    <property type="entry name" value="CYTOCHROME P450 FAMILY MEMBER"/>
    <property type="match status" value="1"/>
</dbReference>
<evidence type="ECO:0000256" key="1">
    <source>
        <dbReference type="ARBA" id="ARBA00004370"/>
    </source>
</evidence>
<evidence type="ECO:0000313" key="12">
    <source>
        <dbReference type="Proteomes" id="UP000222542"/>
    </source>
</evidence>
<name>A0A2G2Z319_CAPAN</name>
<evidence type="ECO:0000256" key="8">
    <source>
        <dbReference type="ARBA" id="ARBA00023004"/>
    </source>
</evidence>
<reference evidence="11 12" key="1">
    <citation type="journal article" date="2014" name="Nat. Genet.">
        <title>Genome sequence of the hot pepper provides insights into the evolution of pungency in Capsicum species.</title>
        <authorList>
            <person name="Kim S."/>
            <person name="Park M."/>
            <person name="Yeom S.I."/>
            <person name="Kim Y.M."/>
            <person name="Lee J.M."/>
            <person name="Lee H.A."/>
            <person name="Seo E."/>
            <person name="Choi J."/>
            <person name="Cheong K."/>
            <person name="Kim K.T."/>
            <person name="Jung K."/>
            <person name="Lee G.W."/>
            <person name="Oh S.K."/>
            <person name="Bae C."/>
            <person name="Kim S.B."/>
            <person name="Lee H.Y."/>
            <person name="Kim S.Y."/>
            <person name="Kim M.S."/>
            <person name="Kang B.C."/>
            <person name="Jo Y.D."/>
            <person name="Yang H.B."/>
            <person name="Jeong H.J."/>
            <person name="Kang W.H."/>
            <person name="Kwon J.K."/>
            <person name="Shin C."/>
            <person name="Lim J.Y."/>
            <person name="Park J.H."/>
            <person name="Huh J.H."/>
            <person name="Kim J.S."/>
            <person name="Kim B.D."/>
            <person name="Cohen O."/>
            <person name="Paran I."/>
            <person name="Suh M.C."/>
            <person name="Lee S.B."/>
            <person name="Kim Y.K."/>
            <person name="Shin Y."/>
            <person name="Noh S.J."/>
            <person name="Park J."/>
            <person name="Seo Y.S."/>
            <person name="Kwon S.Y."/>
            <person name="Kim H.A."/>
            <person name="Park J.M."/>
            <person name="Kim H.J."/>
            <person name="Choi S.B."/>
            <person name="Bosland P.W."/>
            <person name="Reeves G."/>
            <person name="Jo S.H."/>
            <person name="Lee B.W."/>
            <person name="Cho H.T."/>
            <person name="Choi H.S."/>
            <person name="Lee M.S."/>
            <person name="Yu Y."/>
            <person name="Do Choi Y."/>
            <person name="Park B.S."/>
            <person name="van Deynze A."/>
            <person name="Ashrafi H."/>
            <person name="Hill T."/>
            <person name="Kim W.T."/>
            <person name="Pai H.S."/>
            <person name="Ahn H.K."/>
            <person name="Yeam I."/>
            <person name="Giovannoni J.J."/>
            <person name="Rose J.K."/>
            <person name="Sorensen I."/>
            <person name="Lee S.J."/>
            <person name="Kim R.W."/>
            <person name="Choi I.Y."/>
            <person name="Choi B.S."/>
            <person name="Lim J.S."/>
            <person name="Lee Y.H."/>
            <person name="Choi D."/>
        </authorList>
    </citation>
    <scope>NUCLEOTIDE SEQUENCE [LARGE SCALE GENOMIC DNA]</scope>
    <source>
        <strain evidence="12">cv. CM334</strain>
    </source>
</reference>
<keyword evidence="10" id="KW-0472">Membrane</keyword>
<evidence type="ECO:0000256" key="10">
    <source>
        <dbReference type="ARBA" id="ARBA00023136"/>
    </source>
</evidence>
<evidence type="ECO:0000256" key="9">
    <source>
        <dbReference type="ARBA" id="ARBA00023033"/>
    </source>
</evidence>
<comment type="caution">
    <text evidence="11">The sequence shown here is derived from an EMBL/GenBank/DDBJ whole genome shotgun (WGS) entry which is preliminary data.</text>
</comment>
<dbReference type="PANTHER" id="PTHR24282:SF225">
    <property type="entry name" value="BULB-TYPE LECTIN DOMAIN-CONTAINING PROTEIN"/>
    <property type="match status" value="1"/>
</dbReference>
<reference evidence="11 12" key="2">
    <citation type="journal article" date="2017" name="Genome Biol.">
        <title>New reference genome sequences of hot pepper reveal the massive evolution of plant disease-resistance genes by retroduplication.</title>
        <authorList>
            <person name="Kim S."/>
            <person name="Park J."/>
            <person name="Yeom S.I."/>
            <person name="Kim Y.M."/>
            <person name="Seo E."/>
            <person name="Kim K.T."/>
            <person name="Kim M.S."/>
            <person name="Lee J.M."/>
            <person name="Cheong K."/>
            <person name="Shin H.S."/>
            <person name="Kim S.B."/>
            <person name="Han K."/>
            <person name="Lee J."/>
            <person name="Park M."/>
            <person name="Lee H.A."/>
            <person name="Lee H.Y."/>
            <person name="Lee Y."/>
            <person name="Oh S."/>
            <person name="Lee J.H."/>
            <person name="Choi E."/>
            <person name="Choi E."/>
            <person name="Lee S.E."/>
            <person name="Jeon J."/>
            <person name="Kim H."/>
            <person name="Choi G."/>
            <person name="Song H."/>
            <person name="Lee J."/>
            <person name="Lee S.C."/>
            <person name="Kwon J.K."/>
            <person name="Lee H.Y."/>
            <person name="Koo N."/>
            <person name="Hong Y."/>
            <person name="Kim R.W."/>
            <person name="Kang W.H."/>
            <person name="Huh J.H."/>
            <person name="Kang B.C."/>
            <person name="Yang T.J."/>
            <person name="Lee Y.H."/>
            <person name="Bennetzen J.L."/>
            <person name="Choi D."/>
        </authorList>
    </citation>
    <scope>NUCLEOTIDE SEQUENCE [LARGE SCALE GENOMIC DNA]</scope>
    <source>
        <strain evidence="12">cv. CM334</strain>
    </source>
</reference>
<keyword evidence="5" id="KW-0479">Metal-binding</keyword>